<dbReference type="SUPFAM" id="SSF58104">
    <property type="entry name" value="Methyl-accepting chemotaxis protein (MCP) signaling domain"/>
    <property type="match status" value="1"/>
</dbReference>
<organism evidence="7 8">
    <name type="scientific">Desulforamulus aquiferis</name>
    <dbReference type="NCBI Taxonomy" id="1397668"/>
    <lineage>
        <taxon>Bacteria</taxon>
        <taxon>Bacillati</taxon>
        <taxon>Bacillota</taxon>
        <taxon>Clostridia</taxon>
        <taxon>Eubacteriales</taxon>
        <taxon>Peptococcaceae</taxon>
        <taxon>Desulforamulus</taxon>
    </lineage>
</organism>
<dbReference type="Proteomes" id="UP001172911">
    <property type="component" value="Unassembled WGS sequence"/>
</dbReference>
<keyword evidence="8" id="KW-1185">Reference proteome</keyword>
<dbReference type="SMART" id="SM00283">
    <property type="entry name" value="MA"/>
    <property type="match status" value="1"/>
</dbReference>
<dbReference type="AlphaFoldDB" id="A0AAW7ZD79"/>
<dbReference type="InterPro" id="IPR004089">
    <property type="entry name" value="MCPsignal_dom"/>
</dbReference>
<evidence type="ECO:0000313" key="8">
    <source>
        <dbReference type="Proteomes" id="UP001172911"/>
    </source>
</evidence>
<sequence length="620" mass="68226">MKTKMFISITLLIIMTLTMLVMFDYLQTKNSILKNETSYYQLVNKTIENAFDSQINSARYSALSISENPDIQKTFAERNRAEIARLTMPIFNELKAEGISQLQFHIPPATAFYRAHKPDNYGDDLSSFRKTVVECNDKKRVVQGLEQGVGGFGFRVVVPINYQEIHMGSMEIGSDFGDAFAKNIQKSIPGEFYIYSLNGDTINDSDKKVTLLGSTSEQDTLSINEDILQQALAEKTFKFYNINNDSTAVLIIPVKDYSGQPVGYIKAGISREEHVKRLNSLLISGLVSVAIGVLFSSILLHFIFKILLRPIKELVKTTRIIASGNLAVDINAGSKDEVGILADSFKVMLNQMRILIKQIAHKSLEMKNSTNTLRNSSQYTVNKATTTSSTMNQIASTIDTISSNTQEISRVSQHTARQAEKGTGGIDKVSLQMKNIASSTLQLGEVISKVNEKSREINRIVEFITNISEQTNLLALNAAIEAARAGHMGRGFAVVSDEIRKLAEQSGRATKDIVALVHSIQYESQRAVTCIADGNQEVAKGTGIVEEVGNSFIEISSLVQSLTAQMQQIASAIEQISTGIQTVTVSTHEETVIMGNVSASIEALSQLSEELNSMVNKFNV</sequence>
<keyword evidence="4" id="KW-1133">Transmembrane helix</keyword>
<evidence type="ECO:0000256" key="1">
    <source>
        <dbReference type="ARBA" id="ARBA00023224"/>
    </source>
</evidence>
<keyword evidence="1 3" id="KW-0807">Transducer</keyword>
<dbReference type="CDD" id="cd06225">
    <property type="entry name" value="HAMP"/>
    <property type="match status" value="1"/>
</dbReference>
<keyword evidence="4" id="KW-0812">Transmembrane</keyword>
<feature type="domain" description="HAMP" evidence="6">
    <location>
        <begin position="305"/>
        <end position="357"/>
    </location>
</feature>
<comment type="similarity">
    <text evidence="2">Belongs to the methyl-accepting chemotaxis (MCP) protein family.</text>
</comment>
<feature type="transmembrane region" description="Helical" evidence="4">
    <location>
        <begin position="281"/>
        <end position="304"/>
    </location>
</feature>
<feature type="transmembrane region" description="Helical" evidence="4">
    <location>
        <begin position="6"/>
        <end position="26"/>
    </location>
</feature>
<accession>A0AAW7ZD79</accession>
<evidence type="ECO:0000259" key="5">
    <source>
        <dbReference type="PROSITE" id="PS50111"/>
    </source>
</evidence>
<dbReference type="Pfam" id="PF00015">
    <property type="entry name" value="MCPsignal"/>
    <property type="match status" value="1"/>
</dbReference>
<gene>
    <name evidence="7" type="ORF">P6N53_10475</name>
</gene>
<dbReference type="SUPFAM" id="SSF103190">
    <property type="entry name" value="Sensory domain-like"/>
    <property type="match status" value="1"/>
</dbReference>
<dbReference type="GO" id="GO:0007165">
    <property type="term" value="P:signal transduction"/>
    <property type="evidence" value="ECO:0007669"/>
    <property type="project" value="UniProtKB-KW"/>
</dbReference>
<dbReference type="CDD" id="cd11386">
    <property type="entry name" value="MCP_signal"/>
    <property type="match status" value="1"/>
</dbReference>
<dbReference type="PROSITE" id="PS50111">
    <property type="entry name" value="CHEMOTAXIS_TRANSDUC_2"/>
    <property type="match status" value="1"/>
</dbReference>
<dbReference type="PANTHER" id="PTHR32089:SF112">
    <property type="entry name" value="LYSOZYME-LIKE PROTEIN-RELATED"/>
    <property type="match status" value="1"/>
</dbReference>
<dbReference type="SMART" id="SM00304">
    <property type="entry name" value="HAMP"/>
    <property type="match status" value="1"/>
</dbReference>
<dbReference type="InterPro" id="IPR029150">
    <property type="entry name" value="dCache_3"/>
</dbReference>
<dbReference type="Pfam" id="PF14827">
    <property type="entry name" value="dCache_3"/>
    <property type="match status" value="1"/>
</dbReference>
<evidence type="ECO:0000256" key="4">
    <source>
        <dbReference type="SAM" id="Phobius"/>
    </source>
</evidence>
<dbReference type="GO" id="GO:0016020">
    <property type="term" value="C:membrane"/>
    <property type="evidence" value="ECO:0007669"/>
    <property type="project" value="InterPro"/>
</dbReference>
<dbReference type="PANTHER" id="PTHR32089">
    <property type="entry name" value="METHYL-ACCEPTING CHEMOTAXIS PROTEIN MCPB"/>
    <property type="match status" value="1"/>
</dbReference>
<name>A0AAW7ZD79_9FIRM</name>
<dbReference type="Pfam" id="PF00672">
    <property type="entry name" value="HAMP"/>
    <property type="match status" value="1"/>
</dbReference>
<dbReference type="InterPro" id="IPR029151">
    <property type="entry name" value="Sensor-like_sf"/>
</dbReference>
<proteinExistence type="inferred from homology"/>
<dbReference type="PROSITE" id="PS50885">
    <property type="entry name" value="HAMP"/>
    <property type="match status" value="1"/>
</dbReference>
<feature type="domain" description="Methyl-accepting transducer" evidence="5">
    <location>
        <begin position="355"/>
        <end position="591"/>
    </location>
</feature>
<dbReference type="RefSeq" id="WP_304542839.1">
    <property type="nucleotide sequence ID" value="NZ_JARPTC010000014.1"/>
</dbReference>
<comment type="caution">
    <text evidence="7">The sequence shown here is derived from an EMBL/GenBank/DDBJ whole genome shotgun (WGS) entry which is preliminary data.</text>
</comment>
<reference evidence="7" key="1">
    <citation type="journal article" date="2023" name="J. Hazard. Mater.">
        <title>Anaerobic biodegradation of pyrene and benzo[a]pyrene by a new sulfate-reducing Desulforamulus aquiferis strain DSA.</title>
        <authorList>
            <person name="Zhang Z."/>
            <person name="Sun J."/>
            <person name="Gong X."/>
            <person name="Wang C."/>
            <person name="Wang H."/>
        </authorList>
    </citation>
    <scope>NUCLEOTIDE SEQUENCE</scope>
    <source>
        <strain evidence="7">DSA</strain>
    </source>
</reference>
<dbReference type="InterPro" id="IPR003660">
    <property type="entry name" value="HAMP_dom"/>
</dbReference>
<keyword evidence="4" id="KW-0472">Membrane</keyword>
<dbReference type="EMBL" id="JARPTC010000014">
    <property type="protein sequence ID" value="MDO7787643.1"/>
    <property type="molecule type" value="Genomic_DNA"/>
</dbReference>
<evidence type="ECO:0000259" key="6">
    <source>
        <dbReference type="PROSITE" id="PS50885"/>
    </source>
</evidence>
<dbReference type="Gene3D" id="1.10.287.950">
    <property type="entry name" value="Methyl-accepting chemotaxis protein"/>
    <property type="match status" value="1"/>
</dbReference>
<reference evidence="7" key="2">
    <citation type="submission" date="2023-03" db="EMBL/GenBank/DDBJ databases">
        <authorList>
            <person name="Zhang Z."/>
        </authorList>
    </citation>
    <scope>NUCLEOTIDE SEQUENCE</scope>
    <source>
        <strain evidence="7">DSA</strain>
    </source>
</reference>
<evidence type="ECO:0000313" key="7">
    <source>
        <dbReference type="EMBL" id="MDO7787643.1"/>
    </source>
</evidence>
<protein>
    <submittedName>
        <fullName evidence="7">Methyl-accepting chemotaxis protein</fullName>
    </submittedName>
</protein>
<evidence type="ECO:0000256" key="2">
    <source>
        <dbReference type="ARBA" id="ARBA00029447"/>
    </source>
</evidence>
<evidence type="ECO:0000256" key="3">
    <source>
        <dbReference type="PROSITE-ProRule" id="PRU00284"/>
    </source>
</evidence>